<dbReference type="Pfam" id="PF09695">
    <property type="entry name" value="YtfJ_HI0045"/>
    <property type="match status" value="1"/>
</dbReference>
<feature type="transmembrane region" description="Helical" evidence="1">
    <location>
        <begin position="9"/>
        <end position="28"/>
    </location>
</feature>
<keyword evidence="1" id="KW-0472">Membrane</keyword>
<evidence type="ECO:0000313" key="2">
    <source>
        <dbReference type="EMBL" id="SJL83653.1"/>
    </source>
</evidence>
<dbReference type="OrthoDB" id="5689995at2"/>
<dbReference type="EMBL" id="FUFT01000004">
    <property type="protein sequence ID" value="SJL83653.1"/>
    <property type="molecule type" value="Genomic_DNA"/>
</dbReference>
<keyword evidence="1" id="KW-1133">Transmembrane helix</keyword>
<reference evidence="2 3" key="1">
    <citation type="submission" date="2017-02" db="EMBL/GenBank/DDBJ databases">
        <authorList>
            <person name="Peterson S.W."/>
        </authorList>
    </citation>
    <scope>NUCLEOTIDE SEQUENCE [LARGE SCALE GENOMIC DNA]</scope>
    <source>
        <strain evidence="2 3">CECT 9027</strain>
    </source>
</reference>
<dbReference type="AlphaFoldDB" id="A0A1R4B422"/>
<evidence type="ECO:0000313" key="3">
    <source>
        <dbReference type="Proteomes" id="UP000189475"/>
    </source>
</evidence>
<name>A0A1R4B422_9VIBR</name>
<dbReference type="STRING" id="1918946.VPAL9027_01630"/>
<accession>A0A1R4B422</accession>
<dbReference type="Gene3D" id="3.40.30.10">
    <property type="entry name" value="Glutaredoxin"/>
    <property type="match status" value="1"/>
</dbReference>
<dbReference type="RefSeq" id="WP_077314011.1">
    <property type="nucleotide sequence ID" value="NZ_AP024887.1"/>
</dbReference>
<protein>
    <recommendedName>
        <fullName evidence="4">YtfJ family protein</fullName>
    </recommendedName>
</protein>
<gene>
    <name evidence="2" type="ORF">VPAL9027_01630</name>
</gene>
<dbReference type="NCBIfam" id="TIGR01626">
    <property type="entry name" value="ytfJ_HI0045"/>
    <property type="match status" value="1"/>
</dbReference>
<organism evidence="2 3">
    <name type="scientific">Vibrio palustris</name>
    <dbReference type="NCBI Taxonomy" id="1918946"/>
    <lineage>
        <taxon>Bacteria</taxon>
        <taxon>Pseudomonadati</taxon>
        <taxon>Pseudomonadota</taxon>
        <taxon>Gammaproteobacteria</taxon>
        <taxon>Vibrionales</taxon>
        <taxon>Vibrionaceae</taxon>
        <taxon>Vibrio</taxon>
    </lineage>
</organism>
<evidence type="ECO:0000256" key="1">
    <source>
        <dbReference type="SAM" id="Phobius"/>
    </source>
</evidence>
<dbReference type="Proteomes" id="UP000189475">
    <property type="component" value="Unassembled WGS sequence"/>
</dbReference>
<proteinExistence type="predicted"/>
<keyword evidence="3" id="KW-1185">Reference proteome</keyword>
<dbReference type="InterPro" id="IPR006513">
    <property type="entry name" value="YtfJ_HI0045"/>
</dbReference>
<evidence type="ECO:0008006" key="4">
    <source>
        <dbReference type="Google" id="ProtNLM"/>
    </source>
</evidence>
<sequence>MIIAPLHKLIILVFTWLNCCATFLRYLLTVATILFSSLGYTQTMAIGDEIPSVSVQHLGEIHLQQKQVVFSPWSSRALLGKVRIIQLVPGKADARTLNQHLIHAISRAEFDTTQYQTTTIINANDAFWGTEMFVKSSAMALKKQYSWMMVIFDENGQVAQRWHLTHHEQSTLVVDRKGKIKFIKRGRLDDHTINTLIHITSDLIHH</sequence>
<keyword evidence="1" id="KW-0812">Transmembrane</keyword>